<keyword evidence="2" id="KW-1133">Transmembrane helix</keyword>
<evidence type="ECO:0000313" key="5">
    <source>
        <dbReference type="Proteomes" id="UP000007431"/>
    </source>
</evidence>
<dbReference type="GeneID" id="9586901"/>
<evidence type="ECO:0000259" key="3">
    <source>
        <dbReference type="Pfam" id="PF20151"/>
    </source>
</evidence>
<feature type="transmembrane region" description="Helical" evidence="2">
    <location>
        <begin position="21"/>
        <end position="38"/>
    </location>
</feature>
<keyword evidence="2" id="KW-0812">Transmembrane</keyword>
<feature type="compositionally biased region" description="Polar residues" evidence="1">
    <location>
        <begin position="324"/>
        <end position="340"/>
    </location>
</feature>
<dbReference type="OMA" id="TNTIMWF"/>
<feature type="domain" description="DUF6533" evidence="3">
    <location>
        <begin position="27"/>
        <end position="66"/>
    </location>
</feature>
<feature type="transmembrane region" description="Helical" evidence="2">
    <location>
        <begin position="214"/>
        <end position="233"/>
    </location>
</feature>
<dbReference type="Proteomes" id="UP000007431">
    <property type="component" value="Unassembled WGS sequence"/>
</dbReference>
<protein>
    <recommendedName>
        <fullName evidence="3">DUF6533 domain-containing protein</fullName>
    </recommendedName>
</protein>
<name>D8PU66_SCHCM</name>
<dbReference type="eggNOG" id="ENOG502SM3R">
    <property type="taxonomic scope" value="Eukaryota"/>
</dbReference>
<feature type="transmembrane region" description="Helical" evidence="2">
    <location>
        <begin position="95"/>
        <end position="112"/>
    </location>
</feature>
<dbReference type="HOGENOM" id="CLU_035509_6_0_1"/>
<dbReference type="RefSeq" id="XP_003035477.1">
    <property type="nucleotide sequence ID" value="XM_003035431.1"/>
</dbReference>
<dbReference type="InterPro" id="IPR045340">
    <property type="entry name" value="DUF6533"/>
</dbReference>
<dbReference type="AlphaFoldDB" id="D8PU66"/>
<feature type="transmembrane region" description="Helical" evidence="2">
    <location>
        <begin position="168"/>
        <end position="187"/>
    </location>
</feature>
<dbReference type="VEuPathDB" id="FungiDB:SCHCODRAFT_02707747"/>
<evidence type="ECO:0000256" key="2">
    <source>
        <dbReference type="SAM" id="Phobius"/>
    </source>
</evidence>
<keyword evidence="5" id="KW-1185">Reference proteome</keyword>
<gene>
    <name evidence="4" type="ORF">SCHCODRAFT_232967</name>
</gene>
<organism evidence="5">
    <name type="scientific">Schizophyllum commune (strain H4-8 / FGSC 9210)</name>
    <name type="common">Split gill fungus</name>
    <dbReference type="NCBI Taxonomy" id="578458"/>
    <lineage>
        <taxon>Eukaryota</taxon>
        <taxon>Fungi</taxon>
        <taxon>Dikarya</taxon>
        <taxon>Basidiomycota</taxon>
        <taxon>Agaricomycotina</taxon>
        <taxon>Agaricomycetes</taxon>
        <taxon>Agaricomycetidae</taxon>
        <taxon>Agaricales</taxon>
        <taxon>Schizophyllaceae</taxon>
        <taxon>Schizophyllum</taxon>
    </lineage>
</organism>
<reference evidence="4 5" key="1">
    <citation type="journal article" date="2010" name="Nat. Biotechnol.">
        <title>Genome sequence of the model mushroom Schizophyllum commune.</title>
        <authorList>
            <person name="Ohm R.A."/>
            <person name="de Jong J.F."/>
            <person name="Lugones L.G."/>
            <person name="Aerts A."/>
            <person name="Kothe E."/>
            <person name="Stajich J.E."/>
            <person name="de Vries R.P."/>
            <person name="Record E."/>
            <person name="Levasseur A."/>
            <person name="Baker S.E."/>
            <person name="Bartholomew K.A."/>
            <person name="Coutinho P.M."/>
            <person name="Erdmann S."/>
            <person name="Fowler T.J."/>
            <person name="Gathman A.C."/>
            <person name="Lombard V."/>
            <person name="Henrissat B."/>
            <person name="Knabe N."/>
            <person name="Kuees U."/>
            <person name="Lilly W.W."/>
            <person name="Lindquist E."/>
            <person name="Lucas S."/>
            <person name="Magnuson J.K."/>
            <person name="Piumi F."/>
            <person name="Raudaskoski M."/>
            <person name="Salamov A."/>
            <person name="Schmutz J."/>
            <person name="Schwarze F.W.M.R."/>
            <person name="vanKuyk P.A."/>
            <person name="Horton J.S."/>
            <person name="Grigoriev I.V."/>
            <person name="Woesten H.A.B."/>
        </authorList>
    </citation>
    <scope>NUCLEOTIDE SEQUENCE [LARGE SCALE GENOMIC DNA]</scope>
    <source>
        <strain evidence="5">H4-8 / FGSC 9210</strain>
    </source>
</reference>
<dbReference type="OrthoDB" id="3258294at2759"/>
<proteinExistence type="predicted"/>
<dbReference type="InParanoid" id="D8PU66"/>
<feature type="transmembrane region" description="Helical" evidence="2">
    <location>
        <begin position="119"/>
        <end position="138"/>
    </location>
</feature>
<dbReference type="Pfam" id="PF20151">
    <property type="entry name" value="DUF6533"/>
    <property type="match status" value="1"/>
</dbReference>
<sequence>MNASTAYSEEEIAAYARLYEGNLIPMYATVVGLAWVYYDWALTIDDEVRYVWPQKMNVGKAIYLWIQWLARIHPAMTNPMLCIIMDPVDRLSGAVLLWSVEIIMQLRIYAIYERSAKVAYVNIFLFLISIAGFFYVLITNVLLREDAIKHVLDLPLLGCPAIQTATEWAQWLPATIFEGILFGFVLYRSFRINFRNLRAGRGVSLYEVIIKDHIRYWVGVSTLLVLCNLMVVGTTKIPWFGFGPFHAGLGVATTRMLLNIREAAERTDYSIYLGTAPRRDRSDDSETLNEFTATVEFRPSGSAESRWDEEEETMEMGAIKHSQSVLEARPTTTKGAQSLTGPALSWEPTHSQACMAYKRESPCLRHGCLR</sequence>
<evidence type="ECO:0000313" key="4">
    <source>
        <dbReference type="EMBL" id="EFJ00575.1"/>
    </source>
</evidence>
<accession>D8PU66</accession>
<feature type="region of interest" description="Disordered" evidence="1">
    <location>
        <begin position="324"/>
        <end position="344"/>
    </location>
</feature>
<dbReference type="KEGG" id="scm:SCHCO_02707747"/>
<keyword evidence="2" id="KW-0472">Membrane</keyword>
<dbReference type="EMBL" id="GL377303">
    <property type="protein sequence ID" value="EFJ00575.1"/>
    <property type="molecule type" value="Genomic_DNA"/>
</dbReference>
<evidence type="ECO:0000256" key="1">
    <source>
        <dbReference type="SAM" id="MobiDB-lite"/>
    </source>
</evidence>